<keyword evidence="1" id="KW-0472">Membrane</keyword>
<accession>A0ABR0ECE1</accession>
<evidence type="ECO:0000313" key="2">
    <source>
        <dbReference type="EMBL" id="KAK4499157.1"/>
    </source>
</evidence>
<dbReference type="EMBL" id="JAXOVC010000007">
    <property type="protein sequence ID" value="KAK4499157.1"/>
    <property type="molecule type" value="Genomic_DNA"/>
</dbReference>
<keyword evidence="3" id="KW-1185">Reference proteome</keyword>
<feature type="transmembrane region" description="Helical" evidence="1">
    <location>
        <begin position="75"/>
        <end position="99"/>
    </location>
</feature>
<feature type="transmembrane region" description="Helical" evidence="1">
    <location>
        <begin position="42"/>
        <end position="63"/>
    </location>
</feature>
<protein>
    <submittedName>
        <fullName evidence="2">Uncharacterized protein</fullName>
    </submittedName>
</protein>
<proteinExistence type="predicted"/>
<keyword evidence="1" id="KW-0812">Transmembrane</keyword>
<keyword evidence="1" id="KW-1133">Transmembrane helix</keyword>
<dbReference type="Pfam" id="PF11374">
    <property type="entry name" value="DUF3176"/>
    <property type="match status" value="1"/>
</dbReference>
<evidence type="ECO:0000256" key="1">
    <source>
        <dbReference type="SAM" id="Phobius"/>
    </source>
</evidence>
<dbReference type="Proteomes" id="UP001305779">
    <property type="component" value="Unassembled WGS sequence"/>
</dbReference>
<sequence>MSNPPEQRLDAEEEIDRAGVPLLSLLDKSEDRFAVWAGTWDVEIAAVIFSFLSLMAMIVLLIVGNDKAVWSGVTLNTYVSILATATKLSALFALSSAIAQTKWNTFRRQSGSLLEFEAIDSASRGALGCVQLLFLTRRV</sequence>
<dbReference type="PANTHER" id="PTHR35394:SF5">
    <property type="entry name" value="DUF3176 DOMAIN-CONTAINING PROTEIN"/>
    <property type="match status" value="1"/>
</dbReference>
<organism evidence="2 3">
    <name type="scientific">Zasmidium cellare</name>
    <name type="common">Wine cellar mold</name>
    <name type="synonym">Racodium cellare</name>
    <dbReference type="NCBI Taxonomy" id="395010"/>
    <lineage>
        <taxon>Eukaryota</taxon>
        <taxon>Fungi</taxon>
        <taxon>Dikarya</taxon>
        <taxon>Ascomycota</taxon>
        <taxon>Pezizomycotina</taxon>
        <taxon>Dothideomycetes</taxon>
        <taxon>Dothideomycetidae</taxon>
        <taxon>Mycosphaerellales</taxon>
        <taxon>Mycosphaerellaceae</taxon>
        <taxon>Zasmidium</taxon>
    </lineage>
</organism>
<reference evidence="2 3" key="1">
    <citation type="journal article" date="2023" name="G3 (Bethesda)">
        <title>A chromosome-level genome assembly of Zasmidium syzygii isolated from banana leaves.</title>
        <authorList>
            <person name="van Westerhoven A.C."/>
            <person name="Mehrabi R."/>
            <person name="Talebi R."/>
            <person name="Steentjes M.B.F."/>
            <person name="Corcolon B."/>
            <person name="Chong P.A."/>
            <person name="Kema G.H.J."/>
            <person name="Seidl M.F."/>
        </authorList>
    </citation>
    <scope>NUCLEOTIDE SEQUENCE [LARGE SCALE GENOMIC DNA]</scope>
    <source>
        <strain evidence="2 3">P124</strain>
    </source>
</reference>
<gene>
    <name evidence="2" type="ORF">PRZ48_009669</name>
</gene>
<comment type="caution">
    <text evidence="2">The sequence shown here is derived from an EMBL/GenBank/DDBJ whole genome shotgun (WGS) entry which is preliminary data.</text>
</comment>
<evidence type="ECO:0000313" key="3">
    <source>
        <dbReference type="Proteomes" id="UP001305779"/>
    </source>
</evidence>
<name>A0ABR0ECE1_ZASCE</name>
<dbReference type="InterPro" id="IPR021514">
    <property type="entry name" value="DUF3176"/>
</dbReference>
<dbReference type="PANTHER" id="PTHR35394">
    <property type="entry name" value="DUF3176 DOMAIN-CONTAINING PROTEIN"/>
    <property type="match status" value="1"/>
</dbReference>